<dbReference type="InterPro" id="IPR012165">
    <property type="entry name" value="Cyt_c3_hydrogenase_gsu"/>
</dbReference>
<evidence type="ECO:0000256" key="6">
    <source>
        <dbReference type="ARBA" id="ARBA00022827"/>
    </source>
</evidence>
<dbReference type="PROSITE" id="PS51384">
    <property type="entry name" value="FAD_FR"/>
    <property type="match status" value="1"/>
</dbReference>
<keyword evidence="7 11" id="KW-0665">Pyrimidine biosynthesis</keyword>
<gene>
    <name evidence="11" type="primary">pyrK</name>
    <name evidence="15" type="ORF">E3U55_05495</name>
</gene>
<comment type="similarity">
    <text evidence="1 11">Belongs to the PyrK family.</text>
</comment>
<evidence type="ECO:0000256" key="10">
    <source>
        <dbReference type="ARBA" id="ARBA00023014"/>
    </source>
</evidence>
<organism evidence="15 16">
    <name type="scientific">Filobacillus milosensis</name>
    <dbReference type="NCBI Taxonomy" id="94137"/>
    <lineage>
        <taxon>Bacteria</taxon>
        <taxon>Bacillati</taxon>
        <taxon>Bacillota</taxon>
        <taxon>Bacilli</taxon>
        <taxon>Bacillales</taxon>
        <taxon>Bacillaceae</taxon>
        <taxon>Filobacillus</taxon>
    </lineage>
</organism>
<dbReference type="InterPro" id="IPR023455">
    <property type="entry name" value="Dihydroorotate_DHASE_ETsu"/>
</dbReference>
<feature type="binding site" evidence="11 13">
    <location>
        <position position="218"/>
    </location>
    <ligand>
        <name>[2Fe-2S] cluster</name>
        <dbReference type="ChEBI" id="CHEBI:190135"/>
    </ligand>
</feature>
<dbReference type="OrthoDB" id="9778346at2"/>
<accession>A0A4Y8ITA6</accession>
<dbReference type="EMBL" id="SOPW01000004">
    <property type="protein sequence ID" value="TFB23350.1"/>
    <property type="molecule type" value="Genomic_DNA"/>
</dbReference>
<feature type="binding site" evidence="11 13">
    <location>
        <position position="240"/>
    </location>
    <ligand>
        <name>[2Fe-2S] cluster</name>
        <dbReference type="ChEBI" id="CHEBI:190135"/>
    </ligand>
</feature>
<comment type="cofactor">
    <cofactor evidence="11 12">
        <name>FAD</name>
        <dbReference type="ChEBI" id="CHEBI:57692"/>
    </cofactor>
    <text evidence="11 12">Binds 1 FAD per subunit.</text>
</comment>
<comment type="subunit">
    <text evidence="11">Heterotetramer of 2 PyrK and 2 PyrD type B subunits.</text>
</comment>
<keyword evidence="16" id="KW-1185">Reference proteome</keyword>
<dbReference type="Gene3D" id="2.40.30.10">
    <property type="entry name" value="Translation factors"/>
    <property type="match status" value="1"/>
</dbReference>
<dbReference type="PANTHER" id="PTHR43513">
    <property type="entry name" value="DIHYDROOROTATE DEHYDROGENASE B (NAD(+)), ELECTRON TRANSFER SUBUNIT"/>
    <property type="match status" value="1"/>
</dbReference>
<dbReference type="Proteomes" id="UP000297975">
    <property type="component" value="Unassembled WGS sequence"/>
</dbReference>
<dbReference type="GO" id="GO:0009055">
    <property type="term" value="F:electron transfer activity"/>
    <property type="evidence" value="ECO:0007669"/>
    <property type="project" value="UniProtKB-UniRule"/>
</dbReference>
<proteinExistence type="inferred from homology"/>
<evidence type="ECO:0000256" key="13">
    <source>
        <dbReference type="PIRSR" id="PIRSR006816-2"/>
    </source>
</evidence>
<comment type="cofactor">
    <cofactor evidence="13">
        <name>[2Fe-2S] cluster</name>
        <dbReference type="ChEBI" id="CHEBI:190135"/>
    </cofactor>
    <text evidence="13">Binds 1 [2Fe-2S] cluster per subunit.</text>
</comment>
<dbReference type="PIRSF" id="PIRSF006816">
    <property type="entry name" value="Cyc3_hyd_g"/>
    <property type="match status" value="1"/>
</dbReference>
<dbReference type="InterPro" id="IPR037117">
    <property type="entry name" value="Dihydroorotate_DH_ele_sf"/>
</dbReference>
<keyword evidence="3 11" id="KW-0285">Flavoprotein</keyword>
<protein>
    <recommendedName>
        <fullName evidence="11">Dihydroorotate dehydrogenase B (NAD(+)), electron transfer subunit</fullName>
    </recommendedName>
    <alternativeName>
        <fullName evidence="11">Dihydroorotate oxidase B, electron transfer subunit</fullName>
    </alternativeName>
</protein>
<reference evidence="15 16" key="1">
    <citation type="submission" date="2019-03" db="EMBL/GenBank/DDBJ databases">
        <authorList>
            <person name="He R.-H."/>
        </authorList>
    </citation>
    <scope>NUCLEOTIDE SEQUENCE [LARGE SCALE GENOMIC DNA]</scope>
    <source>
        <strain evidence="16">SH 714</strain>
    </source>
</reference>
<dbReference type="GO" id="GO:0044205">
    <property type="term" value="P:'de novo' UMP biosynthetic process"/>
    <property type="evidence" value="ECO:0007669"/>
    <property type="project" value="UniProtKB-UniRule"/>
</dbReference>
<dbReference type="UniPathway" id="UPA00070">
    <property type="reaction ID" value="UER00945"/>
</dbReference>
<dbReference type="InterPro" id="IPR017927">
    <property type="entry name" value="FAD-bd_FR_type"/>
</dbReference>
<dbReference type="GO" id="GO:0046872">
    <property type="term" value="F:metal ion binding"/>
    <property type="evidence" value="ECO:0007669"/>
    <property type="project" value="UniProtKB-KW"/>
</dbReference>
<dbReference type="GO" id="GO:0050660">
    <property type="term" value="F:flavin adenine dinucleotide binding"/>
    <property type="evidence" value="ECO:0007669"/>
    <property type="project" value="InterPro"/>
</dbReference>
<dbReference type="InterPro" id="IPR017938">
    <property type="entry name" value="Riboflavin_synthase-like_b-brl"/>
</dbReference>
<evidence type="ECO:0000256" key="2">
    <source>
        <dbReference type="ARBA" id="ARBA00022448"/>
    </source>
</evidence>
<comment type="function">
    <text evidence="11">Responsible for channeling the electrons from the oxidation of dihydroorotate from the FMN redox center in the PyrD type B subunit to the ultimate electron acceptor NAD(+).</text>
</comment>
<evidence type="ECO:0000256" key="9">
    <source>
        <dbReference type="ARBA" id="ARBA00023004"/>
    </source>
</evidence>
<comment type="pathway">
    <text evidence="11">Pyrimidine metabolism; UMP biosynthesis via de novo pathway; orotate from (S)-dihydroorotate (NAD(+) route): step 1/1.</text>
</comment>
<dbReference type="Pfam" id="PF10418">
    <property type="entry name" value="DHODB_Fe-S_bind"/>
    <property type="match status" value="1"/>
</dbReference>
<dbReference type="Gene3D" id="2.10.240.10">
    <property type="entry name" value="Dihydroorotate dehydrogenase, electron transfer subunit"/>
    <property type="match status" value="1"/>
</dbReference>
<evidence type="ECO:0000313" key="16">
    <source>
        <dbReference type="Proteomes" id="UP000297975"/>
    </source>
</evidence>
<dbReference type="HAMAP" id="MF_01211">
    <property type="entry name" value="DHODB_Fe_S_bind"/>
    <property type="match status" value="1"/>
</dbReference>
<dbReference type="SUPFAM" id="SSF63380">
    <property type="entry name" value="Riboflavin synthase domain-like"/>
    <property type="match status" value="1"/>
</dbReference>
<keyword evidence="5 11" id="KW-0479">Metal-binding</keyword>
<evidence type="ECO:0000256" key="5">
    <source>
        <dbReference type="ARBA" id="ARBA00022723"/>
    </source>
</evidence>
<sequence length="258" mass="28489">MLQQDLSIVSNKVIAKDTYEMVLEGDLVQQIKRPGQFIHIKIGEGFSHMLRRPFSIADYSLETNQLVIIYKVIGEGSKWLSKQSDQSFINVLGPLGNGFEIDHLANQNVLVVGGGVGVPPLYALTKQLSQRNDVKAVLGYQSSDSVFYEEKFNKYANTTVATNDGSYGEEGFVTDVINQMQNQVDYYFACGPLIMLGAIQLQLRDTQGLLSVEERMGCGVGACFACVCEADNEKGYVKICQDGPVFHSNEVTLYESIS</sequence>
<keyword evidence="8 11" id="KW-0249">Electron transport</keyword>
<dbReference type="AlphaFoldDB" id="A0A4Y8ITA6"/>
<evidence type="ECO:0000256" key="4">
    <source>
        <dbReference type="ARBA" id="ARBA00022714"/>
    </source>
</evidence>
<keyword evidence="4 11" id="KW-0001">2Fe-2S</keyword>
<dbReference type="InterPro" id="IPR039261">
    <property type="entry name" value="FNR_nucleotide-bd"/>
</dbReference>
<dbReference type="NCBIfam" id="NF000799">
    <property type="entry name" value="PRK00054.1-4"/>
    <property type="match status" value="1"/>
</dbReference>
<dbReference type="Pfam" id="PF00175">
    <property type="entry name" value="NAD_binding_1"/>
    <property type="match status" value="1"/>
</dbReference>
<evidence type="ECO:0000256" key="8">
    <source>
        <dbReference type="ARBA" id="ARBA00022982"/>
    </source>
</evidence>
<dbReference type="Gene3D" id="3.40.50.80">
    <property type="entry name" value="Nucleotide-binding domain of ferredoxin-NADP reductase (FNR) module"/>
    <property type="match status" value="1"/>
</dbReference>
<keyword evidence="9 11" id="KW-0408">Iron</keyword>
<dbReference type="InterPro" id="IPR001433">
    <property type="entry name" value="OxRdtase_FAD/NAD-bd"/>
</dbReference>
<feature type="binding site" evidence="11 13">
    <location>
        <position position="226"/>
    </location>
    <ligand>
        <name>[2Fe-2S] cluster</name>
        <dbReference type="ChEBI" id="CHEBI:190135"/>
    </ligand>
</feature>
<feature type="domain" description="FAD-binding FR-type" evidence="14">
    <location>
        <begin position="1"/>
        <end position="101"/>
    </location>
</feature>
<dbReference type="GO" id="GO:0016491">
    <property type="term" value="F:oxidoreductase activity"/>
    <property type="evidence" value="ECO:0007669"/>
    <property type="project" value="InterPro"/>
</dbReference>
<evidence type="ECO:0000256" key="12">
    <source>
        <dbReference type="PIRSR" id="PIRSR006816-1"/>
    </source>
</evidence>
<comment type="caution">
    <text evidence="11">Lacks conserved residue(s) required for the propagation of feature annotation.</text>
</comment>
<dbReference type="GO" id="GO:0051537">
    <property type="term" value="F:2 iron, 2 sulfur cluster binding"/>
    <property type="evidence" value="ECO:0007669"/>
    <property type="project" value="UniProtKB-KW"/>
</dbReference>
<keyword evidence="2 11" id="KW-0813">Transport</keyword>
<feature type="binding site" evidence="11 12">
    <location>
        <begin position="52"/>
        <end position="55"/>
    </location>
    <ligand>
        <name>FAD</name>
        <dbReference type="ChEBI" id="CHEBI:57692"/>
    </ligand>
</feature>
<comment type="cofactor">
    <cofactor evidence="11">
        <name>[2Fe-2S] cluster</name>
        <dbReference type="ChEBI" id="CHEBI:190135"/>
    </cofactor>
    <text evidence="11">Binds 1 [2Fe-2S] cluster per subunit.</text>
</comment>
<comment type="caution">
    <text evidence="15">The sequence shown here is derived from an EMBL/GenBank/DDBJ whole genome shotgun (WGS) entry which is preliminary data.</text>
</comment>
<dbReference type="CDD" id="cd06218">
    <property type="entry name" value="DHOD_e_trans"/>
    <property type="match status" value="1"/>
</dbReference>
<dbReference type="SUPFAM" id="SSF52343">
    <property type="entry name" value="Ferredoxin reductase-like, C-terminal NADP-linked domain"/>
    <property type="match status" value="1"/>
</dbReference>
<evidence type="ECO:0000313" key="15">
    <source>
        <dbReference type="EMBL" id="TFB23350.1"/>
    </source>
</evidence>
<dbReference type="InterPro" id="IPR050353">
    <property type="entry name" value="PyrK_electron_transfer"/>
</dbReference>
<keyword evidence="6 11" id="KW-0274">FAD</keyword>
<feature type="binding site" evidence="11 13">
    <location>
        <position position="223"/>
    </location>
    <ligand>
        <name>[2Fe-2S] cluster</name>
        <dbReference type="ChEBI" id="CHEBI:190135"/>
    </ligand>
</feature>
<evidence type="ECO:0000259" key="14">
    <source>
        <dbReference type="PROSITE" id="PS51384"/>
    </source>
</evidence>
<dbReference type="PANTHER" id="PTHR43513:SF3">
    <property type="entry name" value="DIHYDROOROTATE DEHYDROGENASE B (NAD(+)), ELECTRON TRANSFER SUBUNIT-RELATED"/>
    <property type="match status" value="1"/>
</dbReference>
<evidence type="ECO:0000256" key="7">
    <source>
        <dbReference type="ARBA" id="ARBA00022975"/>
    </source>
</evidence>
<evidence type="ECO:0000256" key="3">
    <source>
        <dbReference type="ARBA" id="ARBA00022630"/>
    </source>
</evidence>
<keyword evidence="10 11" id="KW-0411">Iron-sulfur</keyword>
<name>A0A4Y8ITA6_9BACI</name>
<evidence type="ECO:0000256" key="11">
    <source>
        <dbReference type="HAMAP-Rule" id="MF_01211"/>
    </source>
</evidence>
<dbReference type="PRINTS" id="PR00409">
    <property type="entry name" value="PHDIOXRDTASE"/>
</dbReference>
<dbReference type="InterPro" id="IPR019480">
    <property type="entry name" value="Dihydroorotate_DH_Fe-S-bd"/>
</dbReference>
<evidence type="ECO:0000256" key="1">
    <source>
        <dbReference type="ARBA" id="ARBA00006422"/>
    </source>
</evidence>